<evidence type="ECO:0000313" key="3">
    <source>
        <dbReference type="Proteomes" id="UP000193146"/>
    </source>
</evidence>
<reference evidence="1 4" key="2">
    <citation type="submission" date="2020-04" db="EMBL/GenBank/DDBJ databases">
        <authorList>
            <person name="De Canck E."/>
        </authorList>
    </citation>
    <scope>NUCLEOTIDE SEQUENCE [LARGE SCALE GENOMIC DNA]</scope>
    <source>
        <strain evidence="1 4">LMG 29660</strain>
    </source>
</reference>
<evidence type="ECO:0000313" key="4">
    <source>
        <dbReference type="Proteomes" id="UP000494135"/>
    </source>
</evidence>
<dbReference type="EMBL" id="NBYX01000020">
    <property type="protein sequence ID" value="ORT81946.1"/>
    <property type="molecule type" value="Genomic_DNA"/>
</dbReference>
<accession>A0A1X1P9X0</accession>
<evidence type="ECO:0000313" key="2">
    <source>
        <dbReference type="EMBL" id="ORT81946.1"/>
    </source>
</evidence>
<sequence>MLIGRPSFRNVAASTVSFQPWMKPPASIRVFRSIHRRFFASTPSADACIASAARFTSTSCCVCHAQTQKSPLEAGF</sequence>
<keyword evidence="3" id="KW-1185">Reference proteome</keyword>
<evidence type="ECO:0000313" key="1">
    <source>
        <dbReference type="EMBL" id="CAB3767523.1"/>
    </source>
</evidence>
<dbReference type="Proteomes" id="UP000494135">
    <property type="component" value="Unassembled WGS sequence"/>
</dbReference>
<gene>
    <name evidence="2" type="ORF">B7G54_29435</name>
    <name evidence="1" type="ORF">LMG29660_05842</name>
</gene>
<dbReference type="AlphaFoldDB" id="A0A1X1P9X0"/>
<proteinExistence type="predicted"/>
<name>A0A1X1P9X0_9BURK</name>
<reference evidence="2 3" key="1">
    <citation type="submission" date="2017-04" db="EMBL/GenBank/DDBJ databases">
        <title>Burkholderia puraquae sp. nov., a novel Burkholderia cepacia complex species from hospital setting samples.</title>
        <authorList>
            <person name="Martina P."/>
            <person name="Leguizamon M."/>
            <person name="Prieto C."/>
            <person name="Sousa S."/>
            <person name="Montanaro P."/>
            <person name="Draghi W."/>
            <person name="Staembler M."/>
            <person name="Bettiol M."/>
            <person name="Figoli C."/>
            <person name="Palau J."/>
            <person name="Alvarez F."/>
            <person name="Benetti S."/>
            <person name="Anchat E."/>
            <person name="Vescina C."/>
            <person name="Ferreras J."/>
            <person name="Lasch P."/>
            <person name="Lagares A."/>
            <person name="Zorreguieta A."/>
            <person name="Yantorno O."/>
            <person name="Bosch A."/>
        </authorList>
    </citation>
    <scope>NUCLEOTIDE SEQUENCE [LARGE SCALE GENOMIC DNA]</scope>
    <source>
        <strain evidence="2 3">CAMPA 1040</strain>
    </source>
</reference>
<dbReference type="EMBL" id="CADIKG010000020">
    <property type="protein sequence ID" value="CAB3767523.1"/>
    <property type="molecule type" value="Genomic_DNA"/>
</dbReference>
<organism evidence="2 3">
    <name type="scientific">Burkholderia puraquae</name>
    <dbReference type="NCBI Taxonomy" id="1904757"/>
    <lineage>
        <taxon>Bacteria</taxon>
        <taxon>Pseudomonadati</taxon>
        <taxon>Pseudomonadota</taxon>
        <taxon>Betaproteobacteria</taxon>
        <taxon>Burkholderiales</taxon>
        <taxon>Burkholderiaceae</taxon>
        <taxon>Burkholderia</taxon>
        <taxon>Burkholderia cepacia complex</taxon>
    </lineage>
</organism>
<dbReference type="Proteomes" id="UP000193146">
    <property type="component" value="Unassembled WGS sequence"/>
</dbReference>
<protein>
    <submittedName>
        <fullName evidence="2">Uncharacterized protein</fullName>
    </submittedName>
</protein>